<dbReference type="SUPFAM" id="SSF56645">
    <property type="entry name" value="Acyl-CoA dehydrogenase NM domain-like"/>
    <property type="match status" value="1"/>
</dbReference>
<organism evidence="1 2">
    <name type="scientific">Colletotrichum limetticola</name>
    <dbReference type="NCBI Taxonomy" id="1209924"/>
    <lineage>
        <taxon>Eukaryota</taxon>
        <taxon>Fungi</taxon>
        <taxon>Dikarya</taxon>
        <taxon>Ascomycota</taxon>
        <taxon>Pezizomycotina</taxon>
        <taxon>Sordariomycetes</taxon>
        <taxon>Hypocreomycetidae</taxon>
        <taxon>Glomerellales</taxon>
        <taxon>Glomerellaceae</taxon>
        <taxon>Colletotrichum</taxon>
        <taxon>Colletotrichum acutatum species complex</taxon>
    </lineage>
</organism>
<name>A0ABQ9PB88_9PEZI</name>
<dbReference type="Proteomes" id="UP001169217">
    <property type="component" value="Unassembled WGS sequence"/>
</dbReference>
<dbReference type="InterPro" id="IPR009100">
    <property type="entry name" value="AcylCoA_DH/oxidase_NM_dom_sf"/>
</dbReference>
<dbReference type="InterPro" id="IPR046373">
    <property type="entry name" value="Acyl-CoA_Oxase/DH_mid-dom_sf"/>
</dbReference>
<keyword evidence="2" id="KW-1185">Reference proteome</keyword>
<dbReference type="Gene3D" id="2.40.110.10">
    <property type="entry name" value="Butyryl-CoA Dehydrogenase, subunit A, domain 2"/>
    <property type="match status" value="1"/>
</dbReference>
<evidence type="ECO:0000313" key="2">
    <source>
        <dbReference type="Proteomes" id="UP001169217"/>
    </source>
</evidence>
<sequence length="210" mass="22690">MIQTDVVESAIGLTVHDILYLSPSFWRLHFDNEGPDLAPLLEDLRQFKVCGELMLTGIKHGLDTKNLDTTTTMLEDGSSVLHTPATGAAKAMPPTTALAGIPRVGCLLAKGERQGVKPFIFSLNGSTRLRLGIVSRALPVRPVTKPLGHSITTFNNVELPGEALLGSPAKAKDYRAEYLNQIHRVSVGTLSFVHYGRVGLEGGRVHHGHV</sequence>
<dbReference type="EMBL" id="JARUPT010000695">
    <property type="protein sequence ID" value="KAK0369171.1"/>
    <property type="molecule type" value="Genomic_DNA"/>
</dbReference>
<evidence type="ECO:0000313" key="1">
    <source>
        <dbReference type="EMBL" id="KAK0369171.1"/>
    </source>
</evidence>
<accession>A0ABQ9PB88</accession>
<protein>
    <submittedName>
        <fullName evidence="1">Uncharacterized protein</fullName>
    </submittedName>
</protein>
<reference evidence="1" key="1">
    <citation type="submission" date="2023-04" db="EMBL/GenBank/DDBJ databases">
        <title>Colletotrichum limetticola genome sequence.</title>
        <authorList>
            <person name="Baroncelli R."/>
        </authorList>
    </citation>
    <scope>NUCLEOTIDE SEQUENCE</scope>
    <source>
        <strain evidence="1">KLA-Anderson</strain>
    </source>
</reference>
<gene>
    <name evidence="1" type="ORF">CLIM01_13473</name>
</gene>
<proteinExistence type="predicted"/>
<comment type="caution">
    <text evidence="1">The sequence shown here is derived from an EMBL/GenBank/DDBJ whole genome shotgun (WGS) entry which is preliminary data.</text>
</comment>